<feature type="compositionally biased region" description="Basic and acidic residues" evidence="1">
    <location>
        <begin position="192"/>
        <end position="209"/>
    </location>
</feature>
<dbReference type="Proteomes" id="UP000694255">
    <property type="component" value="Unassembled WGS sequence"/>
</dbReference>
<comment type="caution">
    <text evidence="3">The sequence shown here is derived from an EMBL/GenBank/DDBJ whole genome shotgun (WGS) entry which is preliminary data.</text>
</comment>
<dbReference type="EMBL" id="JAGSYN010000162">
    <property type="protein sequence ID" value="KAG7662779.1"/>
    <property type="molecule type" value="Genomic_DNA"/>
</dbReference>
<dbReference type="Pfam" id="PF04739">
    <property type="entry name" value="AMPKBI"/>
    <property type="match status" value="1"/>
</dbReference>
<sequence>MGNAASSSTNNNNDDFRKSTASYSQVNNANHVRKSAATKNVNSLDEEFSDLILHQVKPITSQSSSSTAATYHLTQSQVQLYKQQVQQQQQQHASELQELSQQEQYERLVEKHDHQFSLDQYNQESSQQQHEVHSQSQYTDHFSNDLIEDQFNELDEDLVETDTASLSRNILPDDEYQEDEERPSDDMELDEPFPHDSDLEYREHNEHPRSLTPTPELAKIDFTKISHNNNSHLYQRQVVSPPPPPANMMSAAQVARISHSPSPNPEQQQQYQQQHQSQHQYNPHYQAKRFKGPNNMALIPVQIKWVNTSKETINKIAIIGSFSNWRDVIKLSLSPKHPDEYVTHVNLPLGVHKLLYIINNEYRVSDQLPTATDQEGVFFNWFEVIDDTHLFNHSWNQHNPIGASTSFNANIVTPNSSDTIQQDHDEEQQLRTAGQYEVDMIKDKSNTFLQRLSKENSVEHVEYAAEENDEAALQEKQREQQRSDNYPYHKPEHLSNPDLPPSSYDNKYVPYEMGSTNSLLESHQSRESEVAYSNEIPEMFVNYEYFSQKATNSELSEPPLLPPHLNNVLLNKISSHPNPHSHSHGSNLIPQIPSSFKQQSDLSSSATAHSNKRPPLRRADSSYYASNKESIHLSIPNHVILNHLMTTSIRNDVLTVACITRYSGKFVTQIMHSPADASE</sequence>
<name>A0A8J5UY22_9ASCO</name>
<dbReference type="InterPro" id="IPR006828">
    <property type="entry name" value="ASC_dom"/>
</dbReference>
<organism evidence="3 4">
    <name type="scientific">[Candida] subhashii</name>
    <dbReference type="NCBI Taxonomy" id="561895"/>
    <lineage>
        <taxon>Eukaryota</taxon>
        <taxon>Fungi</taxon>
        <taxon>Dikarya</taxon>
        <taxon>Ascomycota</taxon>
        <taxon>Saccharomycotina</taxon>
        <taxon>Pichiomycetes</taxon>
        <taxon>Debaryomycetaceae</taxon>
        <taxon>Spathaspora</taxon>
    </lineage>
</organism>
<keyword evidence="4" id="KW-1185">Reference proteome</keyword>
<evidence type="ECO:0000313" key="4">
    <source>
        <dbReference type="Proteomes" id="UP000694255"/>
    </source>
</evidence>
<feature type="region of interest" description="Disordered" evidence="1">
    <location>
        <begin position="163"/>
        <end position="216"/>
    </location>
</feature>
<dbReference type="Pfam" id="PF16561">
    <property type="entry name" value="AMPK1_CBM"/>
    <property type="match status" value="1"/>
</dbReference>
<dbReference type="GO" id="GO:0019901">
    <property type="term" value="F:protein kinase binding"/>
    <property type="evidence" value="ECO:0007669"/>
    <property type="project" value="TreeGrafter"/>
</dbReference>
<feature type="compositionally biased region" description="Low complexity" evidence="1">
    <location>
        <begin position="1"/>
        <end position="13"/>
    </location>
</feature>
<dbReference type="CDD" id="cd02859">
    <property type="entry name" value="E_set_AMPKbeta_like_N"/>
    <property type="match status" value="1"/>
</dbReference>
<feature type="compositionally biased region" description="Low complexity" evidence="1">
    <location>
        <begin position="594"/>
        <end position="605"/>
    </location>
</feature>
<dbReference type="GO" id="GO:0031588">
    <property type="term" value="C:nucleotide-activated protein kinase complex"/>
    <property type="evidence" value="ECO:0007669"/>
    <property type="project" value="TreeGrafter"/>
</dbReference>
<feature type="compositionally biased region" description="Low complexity" evidence="1">
    <location>
        <begin position="258"/>
        <end position="281"/>
    </location>
</feature>
<feature type="domain" description="Association with the SNF1 complex (ASC)" evidence="2">
    <location>
        <begin position="525"/>
        <end position="675"/>
    </location>
</feature>
<dbReference type="InterPro" id="IPR032640">
    <property type="entry name" value="AMPK1_CBM"/>
</dbReference>
<reference evidence="3 4" key="1">
    <citation type="journal article" date="2021" name="DNA Res.">
        <title>Genome analysis of Candida subhashii reveals its hybrid nature and dual mitochondrial genome conformations.</title>
        <authorList>
            <person name="Mixao V."/>
            <person name="Hegedusova E."/>
            <person name="Saus E."/>
            <person name="Pryszcz L.P."/>
            <person name="Cillingova A."/>
            <person name="Nosek J."/>
            <person name="Gabaldon T."/>
        </authorList>
    </citation>
    <scope>NUCLEOTIDE SEQUENCE [LARGE SCALE GENOMIC DNA]</scope>
    <source>
        <strain evidence="3 4">CBS 10753</strain>
    </source>
</reference>
<dbReference type="RefSeq" id="XP_049263012.1">
    <property type="nucleotide sequence ID" value="XM_049407584.1"/>
</dbReference>
<evidence type="ECO:0000313" key="3">
    <source>
        <dbReference type="EMBL" id="KAG7662779.1"/>
    </source>
</evidence>
<dbReference type="SMART" id="SM01010">
    <property type="entry name" value="AMPKBI"/>
    <property type="match status" value="1"/>
</dbReference>
<dbReference type="AlphaFoldDB" id="A0A8J5UY22"/>
<evidence type="ECO:0000256" key="1">
    <source>
        <dbReference type="SAM" id="MobiDB-lite"/>
    </source>
</evidence>
<dbReference type="GO" id="GO:0005737">
    <property type="term" value="C:cytoplasm"/>
    <property type="evidence" value="ECO:0007669"/>
    <property type="project" value="TreeGrafter"/>
</dbReference>
<dbReference type="InterPro" id="IPR050827">
    <property type="entry name" value="CRP1_MDG1_kinase"/>
</dbReference>
<accession>A0A8J5UY22</accession>
<dbReference type="OrthoDB" id="531008at2759"/>
<feature type="compositionally biased region" description="Low complexity" evidence="1">
    <location>
        <begin position="571"/>
        <end position="587"/>
    </location>
</feature>
<feature type="compositionally biased region" description="Acidic residues" evidence="1">
    <location>
        <begin position="172"/>
        <end position="191"/>
    </location>
</feature>
<dbReference type="GO" id="GO:0005634">
    <property type="term" value="C:nucleus"/>
    <property type="evidence" value="ECO:0007669"/>
    <property type="project" value="TreeGrafter"/>
</dbReference>
<dbReference type="GeneID" id="73470502"/>
<feature type="compositionally biased region" description="Polar residues" evidence="1">
    <location>
        <begin position="19"/>
        <end position="30"/>
    </location>
</feature>
<dbReference type="PANTHER" id="PTHR10343">
    <property type="entry name" value="5'-AMP-ACTIVATED PROTEIN KINASE , BETA SUBUNIT"/>
    <property type="match status" value="1"/>
</dbReference>
<feature type="region of interest" description="Disordered" evidence="1">
    <location>
        <begin position="465"/>
        <end position="508"/>
    </location>
</feature>
<evidence type="ECO:0000259" key="2">
    <source>
        <dbReference type="SMART" id="SM01010"/>
    </source>
</evidence>
<protein>
    <recommendedName>
        <fullName evidence="2">Association with the SNF1 complex (ASC) domain-containing protein</fullName>
    </recommendedName>
</protein>
<feature type="region of interest" description="Disordered" evidence="1">
    <location>
        <begin position="253"/>
        <end position="281"/>
    </location>
</feature>
<feature type="region of interest" description="Disordered" evidence="1">
    <location>
        <begin position="1"/>
        <end position="35"/>
    </location>
</feature>
<proteinExistence type="predicted"/>
<gene>
    <name evidence="3" type="ORF">J8A68_003702</name>
</gene>
<feature type="region of interest" description="Disordered" evidence="1">
    <location>
        <begin position="571"/>
        <end position="622"/>
    </location>
</feature>
<dbReference type="PANTHER" id="PTHR10343:SF84">
    <property type="entry name" value="5'-AMP-ACTIVATED PROTEIN KINASE SUBUNIT BETA-1"/>
    <property type="match status" value="1"/>
</dbReference>
<dbReference type="GO" id="GO:0007165">
    <property type="term" value="P:signal transduction"/>
    <property type="evidence" value="ECO:0007669"/>
    <property type="project" value="TreeGrafter"/>
</dbReference>
<feature type="compositionally biased region" description="Basic and acidic residues" evidence="1">
    <location>
        <begin position="473"/>
        <end position="495"/>
    </location>
</feature>